<protein>
    <submittedName>
        <fullName evidence="2">Uncharacterized protein</fullName>
    </submittedName>
</protein>
<feature type="compositionally biased region" description="Basic and acidic residues" evidence="1">
    <location>
        <begin position="33"/>
        <end position="49"/>
    </location>
</feature>
<accession>A0A151A829</accession>
<name>A0A151A829_9EURY</name>
<comment type="caution">
    <text evidence="2">The sequence shown here is derived from an EMBL/GenBank/DDBJ whole genome shotgun (WGS) entry which is preliminary data.</text>
</comment>
<evidence type="ECO:0000256" key="1">
    <source>
        <dbReference type="SAM" id="MobiDB-lite"/>
    </source>
</evidence>
<evidence type="ECO:0000313" key="3">
    <source>
        <dbReference type="Proteomes" id="UP000075321"/>
    </source>
</evidence>
<dbReference type="PATRIC" id="fig|1008153.3.peg.4114"/>
<gene>
    <name evidence="2" type="ORF">HAPAU_38520</name>
</gene>
<dbReference type="EMBL" id="LTAZ01000017">
    <property type="protein sequence ID" value="KYH23773.1"/>
    <property type="molecule type" value="Genomic_DNA"/>
</dbReference>
<evidence type="ECO:0000313" key="2">
    <source>
        <dbReference type="EMBL" id="KYH23773.1"/>
    </source>
</evidence>
<dbReference type="Proteomes" id="UP000075321">
    <property type="component" value="Unassembled WGS sequence"/>
</dbReference>
<keyword evidence="3" id="KW-1185">Reference proteome</keyword>
<reference evidence="2 3" key="1">
    <citation type="submission" date="2016-02" db="EMBL/GenBank/DDBJ databases">
        <title>Genome sequence of Halalkalicoccus paucihalophilus DSM 24557.</title>
        <authorList>
            <person name="Poehlein A."/>
            <person name="Daniel R."/>
        </authorList>
    </citation>
    <scope>NUCLEOTIDE SEQUENCE [LARGE SCALE GENOMIC DNA]</scope>
    <source>
        <strain evidence="2 3">DSM 24557</strain>
    </source>
</reference>
<feature type="region of interest" description="Disordered" evidence="1">
    <location>
        <begin position="28"/>
        <end position="49"/>
    </location>
</feature>
<sequence>MVTVIRLWTADLESVNYLREAVGTSFEQYTRNSESDRTPSESEEKEEYQFAKGDLRNLTLVRP</sequence>
<dbReference type="AlphaFoldDB" id="A0A151A829"/>
<organism evidence="2 3">
    <name type="scientific">Halalkalicoccus paucihalophilus</name>
    <dbReference type="NCBI Taxonomy" id="1008153"/>
    <lineage>
        <taxon>Archaea</taxon>
        <taxon>Methanobacteriati</taxon>
        <taxon>Methanobacteriota</taxon>
        <taxon>Stenosarchaea group</taxon>
        <taxon>Halobacteria</taxon>
        <taxon>Halobacteriales</taxon>
        <taxon>Halococcaceae</taxon>
        <taxon>Halalkalicoccus</taxon>
    </lineage>
</organism>
<proteinExistence type="predicted"/>